<dbReference type="OrthoDB" id="70242at2"/>
<proteinExistence type="predicted"/>
<dbReference type="EMBL" id="NJIH01000010">
    <property type="protein sequence ID" value="OWT56825.1"/>
    <property type="molecule type" value="Genomic_DNA"/>
</dbReference>
<organism evidence="2 3">
    <name type="scientific">Candidimonas nitroreducens</name>
    <dbReference type="NCBI Taxonomy" id="683354"/>
    <lineage>
        <taxon>Bacteria</taxon>
        <taxon>Pseudomonadati</taxon>
        <taxon>Pseudomonadota</taxon>
        <taxon>Betaproteobacteria</taxon>
        <taxon>Burkholderiales</taxon>
        <taxon>Alcaligenaceae</taxon>
        <taxon>Candidimonas</taxon>
    </lineage>
</organism>
<dbReference type="Proteomes" id="UP000214603">
    <property type="component" value="Unassembled WGS sequence"/>
</dbReference>
<feature type="chain" id="PRO_5013302260" evidence="1">
    <location>
        <begin position="24"/>
        <end position="165"/>
    </location>
</feature>
<name>A0A225M655_9BURK</name>
<reference evidence="3" key="1">
    <citation type="submission" date="2017-06" db="EMBL/GenBank/DDBJ databases">
        <title>Herbaspirillum phytohormonus sp. nov., isolated from the root nodule of Robinia pseudoacacia in lead-zinc mine.</title>
        <authorList>
            <person name="Fan M."/>
            <person name="Lin Y."/>
        </authorList>
    </citation>
    <scope>NUCLEOTIDE SEQUENCE [LARGE SCALE GENOMIC DNA]</scope>
    <source>
        <strain evidence="3">SC-089</strain>
    </source>
</reference>
<dbReference type="PANTHER" id="PTHR34309">
    <property type="entry name" value="SLR1406 PROTEIN"/>
    <property type="match status" value="1"/>
</dbReference>
<feature type="signal peptide" evidence="1">
    <location>
        <begin position="1"/>
        <end position="23"/>
    </location>
</feature>
<evidence type="ECO:0000313" key="2">
    <source>
        <dbReference type="EMBL" id="OWT56825.1"/>
    </source>
</evidence>
<keyword evidence="1" id="KW-0732">Signal</keyword>
<accession>A0A225M655</accession>
<evidence type="ECO:0000313" key="3">
    <source>
        <dbReference type="Proteomes" id="UP000214603"/>
    </source>
</evidence>
<comment type="caution">
    <text evidence="2">The sequence shown here is derived from an EMBL/GenBank/DDBJ whole genome shotgun (WGS) entry which is preliminary data.</text>
</comment>
<dbReference type="InterPro" id="IPR038084">
    <property type="entry name" value="PduO/GlcC-like_sf"/>
</dbReference>
<keyword evidence="3" id="KW-1185">Reference proteome</keyword>
<protein>
    <submittedName>
        <fullName evidence="2">Adenosylcobalamin biosynthesis, GlcG-related protein</fullName>
    </submittedName>
</protein>
<dbReference type="InterPro" id="IPR052517">
    <property type="entry name" value="GlcG_carb_metab_protein"/>
</dbReference>
<dbReference type="SUPFAM" id="SSF143744">
    <property type="entry name" value="GlcG-like"/>
    <property type="match status" value="1"/>
</dbReference>
<dbReference type="Gene3D" id="3.30.450.150">
    <property type="entry name" value="Haem-degrading domain"/>
    <property type="match status" value="1"/>
</dbReference>
<gene>
    <name evidence="2" type="ORF">CEY11_18260</name>
</gene>
<dbReference type="PANTHER" id="PTHR34309:SF10">
    <property type="entry name" value="SLR1406 PROTEIN"/>
    <property type="match status" value="1"/>
</dbReference>
<dbReference type="Pfam" id="PF03928">
    <property type="entry name" value="HbpS-like"/>
    <property type="match status" value="1"/>
</dbReference>
<dbReference type="InterPro" id="IPR005624">
    <property type="entry name" value="PduO/GlcC-like"/>
</dbReference>
<dbReference type="RefSeq" id="WP_088604832.1">
    <property type="nucleotide sequence ID" value="NZ_NJIH01000010.1"/>
</dbReference>
<evidence type="ECO:0000256" key="1">
    <source>
        <dbReference type="SAM" id="SignalP"/>
    </source>
</evidence>
<dbReference type="AlphaFoldDB" id="A0A225M655"/>
<sequence length="165" mass="16849">MQHRVRIAAGLALSTLLVAPALAEEPLTVTVSRLTMDTALRIAEGAIKACRAKGLQVSATVVDRNGIAQATLRDTLAPPVSLTISQQKAYTAAMFNIKGTQMASRAASPLAQLGDGLAFTAGSVPIEAGGSFYGAVGVSGAPDGKTDEQCAQAGFDAVHGDLELQ</sequence>